<keyword evidence="4" id="KW-1185">Reference proteome</keyword>
<protein>
    <submittedName>
        <fullName evidence="3">Uncharacterized protein</fullName>
    </submittedName>
</protein>
<dbReference type="AlphaFoldDB" id="A0A0C9YL88"/>
<feature type="region of interest" description="Disordered" evidence="2">
    <location>
        <begin position="1"/>
        <end position="51"/>
    </location>
</feature>
<dbReference type="Proteomes" id="UP000054018">
    <property type="component" value="Unassembled WGS sequence"/>
</dbReference>
<feature type="coiled-coil region" evidence="1">
    <location>
        <begin position="59"/>
        <end position="93"/>
    </location>
</feature>
<sequence length="265" mass="30027">MDIESTLGGAYRNMHPFIQDPGSSSRGYPNQAGPSSRPLPHASPYPTQVSQYPANSQDIMTMQEEISMLRRRVKELEMVNEHGRLRIQDLERELAGGSTIPSLTQGPSSVSTHPHVQRTPMPPSVMSSWRARTDARVRLLCSLNRAGNALCAWHDSRRERRTYPPRMAPPGYLNCGCSFEEALFEESLSRHGIGSYHPGENVRMDPALRNPLLRLLQTRYGYQDGDFERDPKSGEWVQGEGNVLWERKLAQGAMNVKKNRTEERR</sequence>
<dbReference type="OrthoDB" id="3222060at2759"/>
<organism evidence="3 4">
    <name type="scientific">Pisolithus microcarpus 441</name>
    <dbReference type="NCBI Taxonomy" id="765257"/>
    <lineage>
        <taxon>Eukaryota</taxon>
        <taxon>Fungi</taxon>
        <taxon>Dikarya</taxon>
        <taxon>Basidiomycota</taxon>
        <taxon>Agaricomycotina</taxon>
        <taxon>Agaricomycetes</taxon>
        <taxon>Agaricomycetidae</taxon>
        <taxon>Boletales</taxon>
        <taxon>Sclerodermatineae</taxon>
        <taxon>Pisolithaceae</taxon>
        <taxon>Pisolithus</taxon>
    </lineage>
</organism>
<keyword evidence="1" id="KW-0175">Coiled coil</keyword>
<dbReference type="STRING" id="765257.A0A0C9YL88"/>
<feature type="compositionally biased region" description="Polar residues" evidence="2">
    <location>
        <begin position="21"/>
        <end position="34"/>
    </location>
</feature>
<feature type="region of interest" description="Disordered" evidence="2">
    <location>
        <begin position="97"/>
        <end position="128"/>
    </location>
</feature>
<feature type="compositionally biased region" description="Polar residues" evidence="2">
    <location>
        <begin position="99"/>
        <end position="114"/>
    </location>
</feature>
<evidence type="ECO:0000313" key="4">
    <source>
        <dbReference type="Proteomes" id="UP000054018"/>
    </source>
</evidence>
<dbReference type="HOGENOM" id="CLU_044611_1_0_1"/>
<evidence type="ECO:0000256" key="2">
    <source>
        <dbReference type="SAM" id="MobiDB-lite"/>
    </source>
</evidence>
<evidence type="ECO:0000313" key="3">
    <source>
        <dbReference type="EMBL" id="KIK25770.1"/>
    </source>
</evidence>
<reference evidence="3 4" key="1">
    <citation type="submission" date="2014-04" db="EMBL/GenBank/DDBJ databases">
        <authorList>
            <consortium name="DOE Joint Genome Institute"/>
            <person name="Kuo A."/>
            <person name="Kohler A."/>
            <person name="Costa M.D."/>
            <person name="Nagy L.G."/>
            <person name="Floudas D."/>
            <person name="Copeland A."/>
            <person name="Barry K.W."/>
            <person name="Cichocki N."/>
            <person name="Veneault-Fourrey C."/>
            <person name="LaButti K."/>
            <person name="Lindquist E.A."/>
            <person name="Lipzen A."/>
            <person name="Lundell T."/>
            <person name="Morin E."/>
            <person name="Murat C."/>
            <person name="Sun H."/>
            <person name="Tunlid A."/>
            <person name="Henrissat B."/>
            <person name="Grigoriev I.V."/>
            <person name="Hibbett D.S."/>
            <person name="Martin F."/>
            <person name="Nordberg H.P."/>
            <person name="Cantor M.N."/>
            <person name="Hua S.X."/>
        </authorList>
    </citation>
    <scope>NUCLEOTIDE SEQUENCE [LARGE SCALE GENOMIC DNA]</scope>
    <source>
        <strain evidence="3 4">441</strain>
    </source>
</reference>
<accession>A0A0C9YL88</accession>
<proteinExistence type="predicted"/>
<reference evidence="4" key="2">
    <citation type="submission" date="2015-01" db="EMBL/GenBank/DDBJ databases">
        <title>Evolutionary Origins and Diversification of the Mycorrhizal Mutualists.</title>
        <authorList>
            <consortium name="DOE Joint Genome Institute"/>
            <consortium name="Mycorrhizal Genomics Consortium"/>
            <person name="Kohler A."/>
            <person name="Kuo A."/>
            <person name="Nagy L.G."/>
            <person name="Floudas D."/>
            <person name="Copeland A."/>
            <person name="Barry K.W."/>
            <person name="Cichocki N."/>
            <person name="Veneault-Fourrey C."/>
            <person name="LaButti K."/>
            <person name="Lindquist E.A."/>
            <person name="Lipzen A."/>
            <person name="Lundell T."/>
            <person name="Morin E."/>
            <person name="Murat C."/>
            <person name="Riley R."/>
            <person name="Ohm R."/>
            <person name="Sun H."/>
            <person name="Tunlid A."/>
            <person name="Henrissat B."/>
            <person name="Grigoriev I.V."/>
            <person name="Hibbett D.S."/>
            <person name="Martin F."/>
        </authorList>
    </citation>
    <scope>NUCLEOTIDE SEQUENCE [LARGE SCALE GENOMIC DNA]</scope>
    <source>
        <strain evidence="4">441</strain>
    </source>
</reference>
<gene>
    <name evidence="3" type="ORF">PISMIDRAFT_677094</name>
</gene>
<evidence type="ECO:0000256" key="1">
    <source>
        <dbReference type="SAM" id="Coils"/>
    </source>
</evidence>
<name>A0A0C9YL88_9AGAM</name>
<dbReference type="EMBL" id="KN833706">
    <property type="protein sequence ID" value="KIK25770.1"/>
    <property type="molecule type" value="Genomic_DNA"/>
</dbReference>